<dbReference type="CDD" id="cd00063">
    <property type="entry name" value="FN3"/>
    <property type="match status" value="1"/>
</dbReference>
<dbReference type="Proteomes" id="UP000594260">
    <property type="component" value="Unplaced"/>
</dbReference>
<dbReference type="InterPro" id="IPR036116">
    <property type="entry name" value="FN3_sf"/>
</dbReference>
<evidence type="ECO:0000256" key="2">
    <source>
        <dbReference type="ARBA" id="ARBA00023292"/>
    </source>
</evidence>
<dbReference type="InterPro" id="IPR050440">
    <property type="entry name" value="Laminin/Netrin_ECM"/>
</dbReference>
<dbReference type="InterPro" id="IPR013783">
    <property type="entry name" value="Ig-like_fold"/>
</dbReference>
<protein>
    <submittedName>
        <fullName evidence="7">Uncharacterized protein</fullName>
    </submittedName>
</protein>
<keyword evidence="4" id="KW-1133">Transmembrane helix</keyword>
<dbReference type="InParanoid" id="A0A7M7JZY1"/>
<evidence type="ECO:0000259" key="6">
    <source>
        <dbReference type="PROSITE" id="PS50853"/>
    </source>
</evidence>
<dbReference type="SMART" id="SM00060">
    <property type="entry name" value="FN3"/>
    <property type="match status" value="1"/>
</dbReference>
<dbReference type="PANTHER" id="PTHR10574:SF406">
    <property type="entry name" value="LAMININ SUBUNIT ALPHA 5"/>
    <property type="match status" value="1"/>
</dbReference>
<evidence type="ECO:0000313" key="8">
    <source>
        <dbReference type="Proteomes" id="UP000594260"/>
    </source>
</evidence>
<dbReference type="AlphaFoldDB" id="A0A7M7JZY1"/>
<dbReference type="CDD" id="cd00055">
    <property type="entry name" value="EGF_Lam"/>
    <property type="match status" value="1"/>
</dbReference>
<proteinExistence type="predicted"/>
<keyword evidence="4" id="KW-0812">Transmembrane</keyword>
<dbReference type="PROSITE" id="PS00022">
    <property type="entry name" value="EGF_1"/>
    <property type="match status" value="1"/>
</dbReference>
<evidence type="ECO:0000313" key="7">
    <source>
        <dbReference type="EnsemblMetazoa" id="XP_022658203"/>
    </source>
</evidence>
<dbReference type="KEGG" id="vde:111249096"/>
<feature type="transmembrane region" description="Helical" evidence="4">
    <location>
        <begin position="342"/>
        <end position="364"/>
    </location>
</feature>
<keyword evidence="8" id="KW-1185">Reference proteome</keyword>
<dbReference type="EnsemblMetazoa" id="XM_022802468">
    <property type="protein sequence ID" value="XP_022658203"/>
    <property type="gene ID" value="LOC111249096"/>
</dbReference>
<dbReference type="Gene3D" id="2.60.40.10">
    <property type="entry name" value="Immunoglobulins"/>
    <property type="match status" value="1"/>
</dbReference>
<dbReference type="SUPFAM" id="SSF57196">
    <property type="entry name" value="EGF/Laminin"/>
    <property type="match status" value="1"/>
</dbReference>
<dbReference type="GeneID" id="111249096"/>
<dbReference type="InterPro" id="IPR003961">
    <property type="entry name" value="FN3_dom"/>
</dbReference>
<feature type="domain" description="EGF-like" evidence="5">
    <location>
        <begin position="236"/>
        <end position="277"/>
    </location>
</feature>
<dbReference type="PROSITE" id="PS50853">
    <property type="entry name" value="FN3"/>
    <property type="match status" value="1"/>
</dbReference>
<dbReference type="InterPro" id="IPR000742">
    <property type="entry name" value="EGF"/>
</dbReference>
<keyword evidence="4" id="KW-0472">Membrane</keyword>
<evidence type="ECO:0000256" key="3">
    <source>
        <dbReference type="PROSITE-ProRule" id="PRU00076"/>
    </source>
</evidence>
<name>A0A7M7JZY1_VARDE</name>
<dbReference type="Pfam" id="PF00041">
    <property type="entry name" value="fn3"/>
    <property type="match status" value="1"/>
</dbReference>
<dbReference type="GO" id="GO:0009887">
    <property type="term" value="P:animal organ morphogenesis"/>
    <property type="evidence" value="ECO:0007669"/>
    <property type="project" value="TreeGrafter"/>
</dbReference>
<accession>A0A7M7JZY1</accession>
<dbReference type="PROSITE" id="PS50026">
    <property type="entry name" value="EGF_3"/>
    <property type="match status" value="1"/>
</dbReference>
<reference evidence="7" key="1">
    <citation type="submission" date="2021-01" db="UniProtKB">
        <authorList>
            <consortium name="EnsemblMetazoa"/>
        </authorList>
    </citation>
    <scope>IDENTIFICATION</scope>
</reference>
<dbReference type="InterPro" id="IPR002049">
    <property type="entry name" value="LE_dom"/>
</dbReference>
<keyword evidence="2" id="KW-0424">Laminin EGF-like domain</keyword>
<evidence type="ECO:0000259" key="5">
    <source>
        <dbReference type="PROSITE" id="PS50026"/>
    </source>
</evidence>
<evidence type="ECO:0000256" key="1">
    <source>
        <dbReference type="ARBA" id="ARBA00023157"/>
    </source>
</evidence>
<dbReference type="SUPFAM" id="SSF49265">
    <property type="entry name" value="Fibronectin type III"/>
    <property type="match status" value="1"/>
</dbReference>
<sequence>MVVPSSCRPVCSRDLIAGSIFRGSRNCYCLCFSRQQLSLLRLIGGVALILLVDGAWSARDGSYQRDFRPSTLVSILPPPRDVFVDSVEESSFLLRWKPPYAPKQTNAKLMGYMLSWSPVTSRHRVHDERTVMLPAVVTSKLVSNLSEATEYAVVLSAVYPNIQTSPAPKLIIRTDYAVNELPIADDTFVDHKIECNCSEPGMLACTRTSLDSVECACYEGYQGRWCERCSPGFVKDVKECVKCPCSNITSTGVCDVDPRTGIPRCECLPGHRGAECNQCMPGYHRRSESTGCRPINCLSYSLCQEEPDRPGCQDCDFSVQLHESFSPVAQKSNADPFAQGTLTVIAILSGFCFLLFAATLATCYHHRRRAGLVALSNSPTYWNAMPPDAQQTFDCNEYIQMGPANGTLHRRENEGYGGYQATTKLAMQLVNQQGDRPSDYSTRARHGSLHRGASAVSHAAHDHIDTMVSLDNNDTTPKVARASSEDFCL</sequence>
<dbReference type="PROSITE" id="PS01248">
    <property type="entry name" value="EGF_LAM_1"/>
    <property type="match status" value="1"/>
</dbReference>
<dbReference type="PANTHER" id="PTHR10574">
    <property type="entry name" value="NETRIN/LAMININ-RELATED"/>
    <property type="match status" value="1"/>
</dbReference>
<dbReference type="OrthoDB" id="6408858at2759"/>
<dbReference type="Pfam" id="PF00053">
    <property type="entry name" value="EGF_laminin"/>
    <property type="match status" value="2"/>
</dbReference>
<dbReference type="GO" id="GO:0009888">
    <property type="term" value="P:tissue development"/>
    <property type="evidence" value="ECO:0007669"/>
    <property type="project" value="TreeGrafter"/>
</dbReference>
<comment type="caution">
    <text evidence="3">Lacks conserved residue(s) required for the propagation of feature annotation.</text>
</comment>
<feature type="disulfide bond" evidence="3">
    <location>
        <begin position="267"/>
        <end position="276"/>
    </location>
</feature>
<evidence type="ECO:0000256" key="4">
    <source>
        <dbReference type="SAM" id="Phobius"/>
    </source>
</evidence>
<organism evidence="7 8">
    <name type="scientific">Varroa destructor</name>
    <name type="common">Honeybee mite</name>
    <dbReference type="NCBI Taxonomy" id="109461"/>
    <lineage>
        <taxon>Eukaryota</taxon>
        <taxon>Metazoa</taxon>
        <taxon>Ecdysozoa</taxon>
        <taxon>Arthropoda</taxon>
        <taxon>Chelicerata</taxon>
        <taxon>Arachnida</taxon>
        <taxon>Acari</taxon>
        <taxon>Parasitiformes</taxon>
        <taxon>Mesostigmata</taxon>
        <taxon>Gamasina</taxon>
        <taxon>Dermanyssoidea</taxon>
        <taxon>Varroidae</taxon>
        <taxon>Varroa</taxon>
    </lineage>
</organism>
<feature type="domain" description="Fibronectin type-III" evidence="6">
    <location>
        <begin position="78"/>
        <end position="177"/>
    </location>
</feature>
<keyword evidence="3" id="KW-0245">EGF-like domain</keyword>
<dbReference type="RefSeq" id="XP_022658203.1">
    <property type="nucleotide sequence ID" value="XM_022802468.1"/>
</dbReference>
<dbReference type="SMART" id="SM00180">
    <property type="entry name" value="EGF_Lam"/>
    <property type="match status" value="2"/>
</dbReference>
<dbReference type="Gene3D" id="2.10.25.10">
    <property type="entry name" value="Laminin"/>
    <property type="match status" value="2"/>
</dbReference>
<keyword evidence="1 3" id="KW-1015">Disulfide bond</keyword>